<dbReference type="AlphaFoldDB" id="A0A5P6VSE7"/>
<sequence length="272" mass="31904">MKKQKSAEEMKEYFENELNAVKDLLVINEANMKSLEGVPEGSLRVRKKKESYQYYFKSNGTDCEKYISTSRKNLIQKIAQLDYEMKANKTLKQRKNCLEKMIRNYEDSDIEQLYEKLGEGRKGLVKPLVTPTDEYVADWLEKHSGGKNNYPISKPIKTKRGEIVRSKSEKFIADMLYAKGIPYQYEPQLVLGRDNIYYPDFLVLNVRNRKTYIWEHLGLVDDEGYSSKNFKKILSYEKHGFLLGRDLIITMETENDVIDLKNVEDKIAEFLM</sequence>
<organism evidence="1 2">
    <name type="scientific">Pseudobutyrivibrio xylanivorans</name>
    <dbReference type="NCBI Taxonomy" id="185007"/>
    <lineage>
        <taxon>Bacteria</taxon>
        <taxon>Bacillati</taxon>
        <taxon>Bacillota</taxon>
        <taxon>Clostridia</taxon>
        <taxon>Lachnospirales</taxon>
        <taxon>Lachnospiraceae</taxon>
        <taxon>Pseudobutyrivibrio</taxon>
    </lineage>
</organism>
<dbReference type="Proteomes" id="UP000327030">
    <property type="component" value="Chromosome 1"/>
</dbReference>
<protein>
    <submittedName>
        <fullName evidence="1">Uncharacterized protein</fullName>
    </submittedName>
</protein>
<proteinExistence type="predicted"/>
<evidence type="ECO:0000313" key="2">
    <source>
        <dbReference type="Proteomes" id="UP000327030"/>
    </source>
</evidence>
<dbReference type="OrthoDB" id="243939at2"/>
<accession>A0A5P6VSE7</accession>
<dbReference type="RefSeq" id="WP_151623776.1">
    <property type="nucleotide sequence ID" value="NZ_CP043028.1"/>
</dbReference>
<name>A0A5P6VSE7_PSEXY</name>
<dbReference type="EMBL" id="CP043028">
    <property type="protein sequence ID" value="QFJ55208.1"/>
    <property type="molecule type" value="Genomic_DNA"/>
</dbReference>
<evidence type="ECO:0000313" key="1">
    <source>
        <dbReference type="EMBL" id="QFJ55208.1"/>
    </source>
</evidence>
<gene>
    <name evidence="1" type="ORF">FXF36_10205</name>
</gene>
<reference evidence="2" key="1">
    <citation type="submission" date="2019-08" db="EMBL/GenBank/DDBJ databases">
        <title>Complete Genome Sequence of the Polysaccharide-Degrading Rumen Bacterium Pseudobutyrivibrio xylanivorans MA3014.</title>
        <authorList>
            <person name="Palevich N."/>
            <person name="Maclean P.H."/>
            <person name="Kelly W.J."/>
            <person name="Leahy S.C."/>
            <person name="Rakonjac J."/>
            <person name="Attwood G.T."/>
        </authorList>
    </citation>
    <scope>NUCLEOTIDE SEQUENCE [LARGE SCALE GENOMIC DNA]</scope>
    <source>
        <strain evidence="2">MA3014</strain>
    </source>
</reference>
<dbReference type="Gene3D" id="3.40.91.30">
    <property type="match status" value="1"/>
</dbReference>
<dbReference type="KEGG" id="pxv:FXF36_10205"/>